<dbReference type="InterPro" id="IPR036969">
    <property type="entry name" value="Citrate_synthase_sf"/>
</dbReference>
<reference evidence="4 5" key="1">
    <citation type="journal article" date="2019" name="ISME J.">
        <title>Isolation and characterization of a thermophilic sulfur- and iron-reducing thaumarchaeote from a terrestrial acidic hot spring.</title>
        <authorList>
            <person name="Kato S."/>
            <person name="Itoh T."/>
            <person name="Yuki M."/>
            <person name="Nagamori M."/>
            <person name="Ohnishi M."/>
            <person name="Uematsu K."/>
            <person name="Suzuki K."/>
            <person name="Takashina T."/>
            <person name="Ohkuma M."/>
        </authorList>
    </citation>
    <scope>NUCLEOTIDE SEQUENCE [LARGE SCALE GENOMIC DNA]</scope>
    <source>
        <strain evidence="4 5">NAS-02</strain>
    </source>
</reference>
<comment type="similarity">
    <text evidence="1 3">Belongs to the citrate synthase family.</text>
</comment>
<dbReference type="RefSeq" id="WP_232085499.1">
    <property type="nucleotide sequence ID" value="NZ_AP018732.1"/>
</dbReference>
<evidence type="ECO:0000313" key="4">
    <source>
        <dbReference type="EMBL" id="BBE42868.1"/>
    </source>
</evidence>
<keyword evidence="2 3" id="KW-0808">Transferase</keyword>
<dbReference type="Gene3D" id="1.10.580.10">
    <property type="entry name" value="Citrate Synthase, domain 1"/>
    <property type="match status" value="1"/>
</dbReference>
<accession>A0A4P2VPM6</accession>
<dbReference type="EMBL" id="AP018732">
    <property type="protein sequence ID" value="BBE42868.1"/>
    <property type="molecule type" value="Genomic_DNA"/>
</dbReference>
<dbReference type="GO" id="GO:0005829">
    <property type="term" value="C:cytosol"/>
    <property type="evidence" value="ECO:0007669"/>
    <property type="project" value="TreeGrafter"/>
</dbReference>
<proteinExistence type="inferred from homology"/>
<dbReference type="GeneID" id="69061316"/>
<sequence length="255" mass="28317">MPTKPTPEMQKWCLDEKGQPKIDKGAENLCMDESEICFIDGFHSKLYYRGYSIEDLANYSNYEETTYLLWYGKLPTKSELDAFSNDLRNNRDIPQGAYDLIKSIPRDTHPMEALRTVVSYLGNVDPEKGKLGLDSMPAKAVRLTAKLPTVVAALARARDGKEPIKPRKDLSHAANFLYMMSGNVPGEFWARAMDVSLVLYAEHEMNASTFATTVVGSTLSDYYSSIVGGIGALKGAAPWRRERGGHEAVPGDRIA</sequence>
<dbReference type="PRINTS" id="PR00143">
    <property type="entry name" value="CITRTSNTHASE"/>
</dbReference>
<gene>
    <name evidence="4" type="ORF">NAS2_1488</name>
</gene>
<dbReference type="Proteomes" id="UP000509448">
    <property type="component" value="Chromosome"/>
</dbReference>
<evidence type="ECO:0000256" key="3">
    <source>
        <dbReference type="RuleBase" id="RU000441"/>
    </source>
</evidence>
<dbReference type="PANTHER" id="PTHR11739:SF4">
    <property type="entry name" value="CITRATE SYNTHASE, PEROXISOMAL"/>
    <property type="match status" value="1"/>
</dbReference>
<dbReference type="GO" id="GO:0046912">
    <property type="term" value="F:acyltransferase activity, acyl groups converted into alkyl on transfer"/>
    <property type="evidence" value="ECO:0007669"/>
    <property type="project" value="InterPro"/>
</dbReference>
<dbReference type="PANTHER" id="PTHR11739">
    <property type="entry name" value="CITRATE SYNTHASE"/>
    <property type="match status" value="1"/>
</dbReference>
<keyword evidence="5" id="KW-1185">Reference proteome</keyword>
<evidence type="ECO:0000256" key="1">
    <source>
        <dbReference type="ARBA" id="ARBA00010566"/>
    </source>
</evidence>
<dbReference type="GO" id="GO:0005975">
    <property type="term" value="P:carbohydrate metabolic process"/>
    <property type="evidence" value="ECO:0007669"/>
    <property type="project" value="TreeGrafter"/>
</dbReference>
<dbReference type="KEGG" id="ccai:NAS2_1488"/>
<dbReference type="AlphaFoldDB" id="A0A4P2VPM6"/>
<organism evidence="4 5">
    <name type="scientific">Conexivisphaera calida</name>
    <dbReference type="NCBI Taxonomy" id="1874277"/>
    <lineage>
        <taxon>Archaea</taxon>
        <taxon>Nitrososphaerota</taxon>
        <taxon>Conexivisphaeria</taxon>
        <taxon>Conexivisphaerales</taxon>
        <taxon>Conexivisphaeraceae</taxon>
        <taxon>Conexivisphaera</taxon>
    </lineage>
</organism>
<keyword evidence="4" id="KW-0012">Acyltransferase</keyword>
<dbReference type="InterPro" id="IPR002020">
    <property type="entry name" value="Citrate_synthase"/>
</dbReference>
<dbReference type="Pfam" id="PF00285">
    <property type="entry name" value="Citrate_synt"/>
    <property type="match status" value="1"/>
</dbReference>
<dbReference type="GO" id="GO:0006099">
    <property type="term" value="P:tricarboxylic acid cycle"/>
    <property type="evidence" value="ECO:0007669"/>
    <property type="project" value="TreeGrafter"/>
</dbReference>
<name>A0A4P2VPM6_9ARCH</name>
<evidence type="ECO:0000256" key="2">
    <source>
        <dbReference type="ARBA" id="ARBA00022679"/>
    </source>
</evidence>
<dbReference type="InterPro" id="IPR016142">
    <property type="entry name" value="Citrate_synth-like_lrg_a-sub"/>
</dbReference>
<protein>
    <recommendedName>
        <fullName evidence="3">Citrate synthase</fullName>
    </recommendedName>
</protein>
<dbReference type="SUPFAM" id="SSF48256">
    <property type="entry name" value="Citrate synthase"/>
    <property type="match status" value="1"/>
</dbReference>
<evidence type="ECO:0000313" key="5">
    <source>
        <dbReference type="Proteomes" id="UP000509448"/>
    </source>
</evidence>